<reference evidence="1 2" key="1">
    <citation type="journal article" date="2022" name="New Phytol.">
        <title>Ecological generalism drives hyperdiversity of secondary metabolite gene clusters in xylarialean endophytes.</title>
        <authorList>
            <person name="Franco M.E.E."/>
            <person name="Wisecaver J.H."/>
            <person name="Arnold A.E."/>
            <person name="Ju Y.M."/>
            <person name="Slot J.C."/>
            <person name="Ahrendt S."/>
            <person name="Moore L.P."/>
            <person name="Eastman K.E."/>
            <person name="Scott K."/>
            <person name="Konkel Z."/>
            <person name="Mondo S.J."/>
            <person name="Kuo A."/>
            <person name="Hayes R.D."/>
            <person name="Haridas S."/>
            <person name="Andreopoulos B."/>
            <person name="Riley R."/>
            <person name="LaButti K."/>
            <person name="Pangilinan J."/>
            <person name="Lipzen A."/>
            <person name="Amirebrahimi M."/>
            <person name="Yan J."/>
            <person name="Adam C."/>
            <person name="Keymanesh K."/>
            <person name="Ng V."/>
            <person name="Louie K."/>
            <person name="Northen T."/>
            <person name="Drula E."/>
            <person name="Henrissat B."/>
            <person name="Hsieh H.M."/>
            <person name="Youens-Clark K."/>
            <person name="Lutzoni F."/>
            <person name="Miadlikowska J."/>
            <person name="Eastwood D.C."/>
            <person name="Hamelin R.C."/>
            <person name="Grigoriev I.V."/>
            <person name="U'Ren J.M."/>
        </authorList>
    </citation>
    <scope>NUCLEOTIDE SEQUENCE [LARGE SCALE GENOMIC DNA]</scope>
    <source>
        <strain evidence="1 2">CBS 119005</strain>
    </source>
</reference>
<evidence type="ECO:0000313" key="2">
    <source>
        <dbReference type="Proteomes" id="UP001497700"/>
    </source>
</evidence>
<dbReference type="Proteomes" id="UP001497700">
    <property type="component" value="Unassembled WGS sequence"/>
</dbReference>
<keyword evidence="2" id="KW-1185">Reference proteome</keyword>
<evidence type="ECO:0000313" key="1">
    <source>
        <dbReference type="EMBL" id="KAI4860843.1"/>
    </source>
</evidence>
<name>A0ACB9YNA4_9PEZI</name>
<dbReference type="EMBL" id="MU393571">
    <property type="protein sequence ID" value="KAI4860843.1"/>
    <property type="molecule type" value="Genomic_DNA"/>
</dbReference>
<sequence>MSSTYPVLTDSPPGAESPVFDLPAEFSSLPGKIFRLPSQNSLSFWRLAPLITWKIDYDLNKENSVISSTINFSTEVLIHQLFWIWVISTIFVNIRMRLFPHRSLWGATWSEFVTVMWYGMIDSTVLVYANTIMVNGNTCEFWGVILGLCITLFYVYFMFIMPAGNPTYLQRTRLSFF</sequence>
<protein>
    <submittedName>
        <fullName evidence="1">Uncharacterized protein</fullName>
    </submittedName>
</protein>
<comment type="caution">
    <text evidence="1">The sequence shown here is derived from an EMBL/GenBank/DDBJ whole genome shotgun (WGS) entry which is preliminary data.</text>
</comment>
<proteinExistence type="predicted"/>
<organism evidence="1 2">
    <name type="scientific">Hypoxylon rubiginosum</name>
    <dbReference type="NCBI Taxonomy" id="110542"/>
    <lineage>
        <taxon>Eukaryota</taxon>
        <taxon>Fungi</taxon>
        <taxon>Dikarya</taxon>
        <taxon>Ascomycota</taxon>
        <taxon>Pezizomycotina</taxon>
        <taxon>Sordariomycetes</taxon>
        <taxon>Xylariomycetidae</taxon>
        <taxon>Xylariales</taxon>
        <taxon>Hypoxylaceae</taxon>
        <taxon>Hypoxylon</taxon>
    </lineage>
</organism>
<accession>A0ACB9YNA4</accession>
<gene>
    <name evidence="1" type="ORF">F4820DRAFT_435649</name>
</gene>